<proteinExistence type="predicted"/>
<dbReference type="PANTHER" id="PTHR24404:SF114">
    <property type="entry name" value="KLUMPFUSS, ISOFORM B-RELATED"/>
    <property type="match status" value="1"/>
</dbReference>
<name>A0A6A6CGM1_ZASCE</name>
<keyword evidence="5" id="KW-0862">Zinc</keyword>
<feature type="region of interest" description="Disordered" evidence="9">
    <location>
        <begin position="91"/>
        <end position="115"/>
    </location>
</feature>
<dbReference type="GO" id="GO:0005634">
    <property type="term" value="C:nucleus"/>
    <property type="evidence" value="ECO:0007669"/>
    <property type="project" value="UniProtKB-SubCell"/>
</dbReference>
<organism evidence="11 12">
    <name type="scientific">Zasmidium cellare ATCC 36951</name>
    <dbReference type="NCBI Taxonomy" id="1080233"/>
    <lineage>
        <taxon>Eukaryota</taxon>
        <taxon>Fungi</taxon>
        <taxon>Dikarya</taxon>
        <taxon>Ascomycota</taxon>
        <taxon>Pezizomycotina</taxon>
        <taxon>Dothideomycetes</taxon>
        <taxon>Dothideomycetidae</taxon>
        <taxon>Mycosphaerellales</taxon>
        <taxon>Mycosphaerellaceae</taxon>
        <taxon>Zasmidium</taxon>
    </lineage>
</organism>
<dbReference type="PROSITE" id="PS50157">
    <property type="entry name" value="ZINC_FINGER_C2H2_2"/>
    <property type="match status" value="2"/>
</dbReference>
<dbReference type="GO" id="GO:0006357">
    <property type="term" value="P:regulation of transcription by RNA polymerase II"/>
    <property type="evidence" value="ECO:0007669"/>
    <property type="project" value="TreeGrafter"/>
</dbReference>
<reference evidence="11" key="1">
    <citation type="journal article" date="2020" name="Stud. Mycol.">
        <title>101 Dothideomycetes genomes: a test case for predicting lifestyles and emergence of pathogens.</title>
        <authorList>
            <person name="Haridas S."/>
            <person name="Albert R."/>
            <person name="Binder M."/>
            <person name="Bloem J."/>
            <person name="Labutti K."/>
            <person name="Salamov A."/>
            <person name="Andreopoulos B."/>
            <person name="Baker S."/>
            <person name="Barry K."/>
            <person name="Bills G."/>
            <person name="Bluhm B."/>
            <person name="Cannon C."/>
            <person name="Castanera R."/>
            <person name="Culley D."/>
            <person name="Daum C."/>
            <person name="Ezra D."/>
            <person name="Gonzalez J."/>
            <person name="Henrissat B."/>
            <person name="Kuo A."/>
            <person name="Liang C."/>
            <person name="Lipzen A."/>
            <person name="Lutzoni F."/>
            <person name="Magnuson J."/>
            <person name="Mondo S."/>
            <person name="Nolan M."/>
            <person name="Ohm R."/>
            <person name="Pangilinan J."/>
            <person name="Park H.-J."/>
            <person name="Ramirez L."/>
            <person name="Alfaro M."/>
            <person name="Sun H."/>
            <person name="Tritt A."/>
            <person name="Yoshinaga Y."/>
            <person name="Zwiers L.-H."/>
            <person name="Turgeon B."/>
            <person name="Goodwin S."/>
            <person name="Spatafora J."/>
            <person name="Crous P."/>
            <person name="Grigoriev I."/>
        </authorList>
    </citation>
    <scope>NUCLEOTIDE SEQUENCE</scope>
    <source>
        <strain evidence="11">ATCC 36951</strain>
    </source>
</reference>
<protein>
    <recommendedName>
        <fullName evidence="10">C2H2-type domain-containing protein</fullName>
    </recommendedName>
</protein>
<dbReference type="EMBL" id="ML993601">
    <property type="protein sequence ID" value="KAF2165092.1"/>
    <property type="molecule type" value="Genomic_DNA"/>
</dbReference>
<keyword evidence="12" id="KW-1185">Reference proteome</keyword>
<feature type="domain" description="C2H2-type" evidence="10">
    <location>
        <begin position="170"/>
        <end position="193"/>
    </location>
</feature>
<evidence type="ECO:0000256" key="5">
    <source>
        <dbReference type="ARBA" id="ARBA00022833"/>
    </source>
</evidence>
<dbReference type="GO" id="GO:0000978">
    <property type="term" value="F:RNA polymerase II cis-regulatory region sequence-specific DNA binding"/>
    <property type="evidence" value="ECO:0007669"/>
    <property type="project" value="TreeGrafter"/>
</dbReference>
<feature type="region of interest" description="Disordered" evidence="9">
    <location>
        <begin position="26"/>
        <end position="66"/>
    </location>
</feature>
<comment type="subcellular location">
    <subcellularLocation>
        <location evidence="1">Nucleus</location>
    </subcellularLocation>
</comment>
<feature type="domain" description="C2H2-type" evidence="10">
    <location>
        <begin position="139"/>
        <end position="167"/>
    </location>
</feature>
<keyword evidence="6" id="KW-0238">DNA-binding</keyword>
<evidence type="ECO:0000256" key="8">
    <source>
        <dbReference type="PROSITE-ProRule" id="PRU00042"/>
    </source>
</evidence>
<dbReference type="Proteomes" id="UP000799537">
    <property type="component" value="Unassembled WGS sequence"/>
</dbReference>
<feature type="region of interest" description="Disordered" evidence="9">
    <location>
        <begin position="203"/>
        <end position="226"/>
    </location>
</feature>
<dbReference type="InterPro" id="IPR050589">
    <property type="entry name" value="Ikaros_C2H2-ZF"/>
</dbReference>
<dbReference type="InterPro" id="IPR013087">
    <property type="entry name" value="Znf_C2H2_type"/>
</dbReference>
<keyword evidence="3" id="KW-0677">Repeat</keyword>
<dbReference type="SUPFAM" id="SSF57667">
    <property type="entry name" value="beta-beta-alpha zinc fingers"/>
    <property type="match status" value="1"/>
</dbReference>
<sequence length="326" mass="36693">MDDDGSFLSWNNTSFDDSMLEPNHFADGRLTLPPLEELGRPSSSQDYGTSETFEASASYEHTPSLTMSPYTAYTPDFGSFVGENERRLSQKTLVNPDPLQGHAEKSDLKRPCTPMDEDLTAKRSLLEHDDDKSSSSHPIKCRGCSMRFRRRCDLRKHEKTKHRAHEERPHACEHCSKRFIWPKDVKRHVARVHKDVFAGGRCRSGNKSSTNTSDTSGSKEGGSNTDASNTAFDVLLRDDTYNVSFHSKSDPRSDKANALFSCTNSDILNVCDMDFEALLRDDLYDDSFDSTTQQNFICKDNNITHHTFSTYTFPGEGSAPHRGARV</sequence>
<evidence type="ECO:0000256" key="9">
    <source>
        <dbReference type="SAM" id="MobiDB-lite"/>
    </source>
</evidence>
<dbReference type="Gene3D" id="3.30.160.60">
    <property type="entry name" value="Classic Zinc Finger"/>
    <property type="match status" value="1"/>
</dbReference>
<feature type="compositionally biased region" description="Polar residues" evidence="9">
    <location>
        <begin position="205"/>
        <end position="226"/>
    </location>
</feature>
<evidence type="ECO:0000256" key="6">
    <source>
        <dbReference type="ARBA" id="ARBA00023125"/>
    </source>
</evidence>
<dbReference type="GO" id="GO:0003700">
    <property type="term" value="F:DNA-binding transcription factor activity"/>
    <property type="evidence" value="ECO:0007669"/>
    <property type="project" value="TreeGrafter"/>
</dbReference>
<evidence type="ECO:0000256" key="1">
    <source>
        <dbReference type="ARBA" id="ARBA00004123"/>
    </source>
</evidence>
<dbReference type="PANTHER" id="PTHR24404">
    <property type="entry name" value="ZINC FINGER PROTEIN"/>
    <property type="match status" value="1"/>
</dbReference>
<dbReference type="AlphaFoldDB" id="A0A6A6CGM1"/>
<gene>
    <name evidence="11" type="ORF">M409DRAFT_55987</name>
</gene>
<evidence type="ECO:0000259" key="10">
    <source>
        <dbReference type="PROSITE" id="PS50157"/>
    </source>
</evidence>
<evidence type="ECO:0000256" key="4">
    <source>
        <dbReference type="ARBA" id="ARBA00022771"/>
    </source>
</evidence>
<evidence type="ECO:0000256" key="7">
    <source>
        <dbReference type="ARBA" id="ARBA00023242"/>
    </source>
</evidence>
<evidence type="ECO:0000256" key="3">
    <source>
        <dbReference type="ARBA" id="ARBA00022737"/>
    </source>
</evidence>
<accession>A0A6A6CGM1</accession>
<evidence type="ECO:0000256" key="2">
    <source>
        <dbReference type="ARBA" id="ARBA00022723"/>
    </source>
</evidence>
<keyword evidence="4 8" id="KW-0863">Zinc-finger</keyword>
<dbReference type="OrthoDB" id="8922241at2759"/>
<evidence type="ECO:0000313" key="12">
    <source>
        <dbReference type="Proteomes" id="UP000799537"/>
    </source>
</evidence>
<dbReference type="GeneID" id="54566425"/>
<dbReference type="PROSITE" id="PS00028">
    <property type="entry name" value="ZINC_FINGER_C2H2_1"/>
    <property type="match status" value="2"/>
</dbReference>
<keyword evidence="2" id="KW-0479">Metal-binding</keyword>
<dbReference type="GO" id="GO:0008270">
    <property type="term" value="F:zinc ion binding"/>
    <property type="evidence" value="ECO:0007669"/>
    <property type="project" value="UniProtKB-KW"/>
</dbReference>
<keyword evidence="7" id="KW-0539">Nucleus</keyword>
<feature type="compositionally biased region" description="Polar residues" evidence="9">
    <location>
        <begin position="41"/>
        <end position="66"/>
    </location>
</feature>
<dbReference type="RefSeq" id="XP_033665981.1">
    <property type="nucleotide sequence ID" value="XM_033813153.1"/>
</dbReference>
<evidence type="ECO:0000313" key="11">
    <source>
        <dbReference type="EMBL" id="KAF2165092.1"/>
    </source>
</evidence>
<dbReference type="InterPro" id="IPR036236">
    <property type="entry name" value="Znf_C2H2_sf"/>
</dbReference>
<dbReference type="SMART" id="SM00355">
    <property type="entry name" value="ZnF_C2H2"/>
    <property type="match status" value="2"/>
</dbReference>